<sequence length="393" mass="45340">MITKIRRLRRKFSKDYLILLVFCVAVIFVMGKDILSFYSSRKLLRLKRSNGLNHNREDSLITTDSITTMENTTTSVSTTTKSSTMSRTPSHGHPGVHPIPLEWCKDLRWKYPQVINVTVENINEKSFKNLTPIHSHPFDYIYNPYQTCNGNINILSVIKSSAGNVDLRYVIRNTFGNVAKSGPNRMIFLVGFSRNEDVQRKIKRESKFFDDVIQEDFIDNYYNNSLKTVMGIRWIAKFCQGAKFILFVDDDVMINFKRASEFFANVKPGEMSTLFSGNLKGNVKPIRKEKNFKWPMSLQEYPYDCYPPFLSGGTILTSGIVVKAMNQVIPYVKLFKFDDVYIAIIGQKLGIVPQSNNKVEMGKRTKRTIANLIAKHGFSRPRLYFRTYKNFLT</sequence>
<keyword evidence="8 11" id="KW-0333">Golgi apparatus</keyword>
<evidence type="ECO:0000256" key="9">
    <source>
        <dbReference type="ARBA" id="ARBA00023136"/>
    </source>
</evidence>
<keyword evidence="14" id="KW-1185">Reference proteome</keyword>
<accession>A0AA88Y8W1</accession>
<evidence type="ECO:0000256" key="1">
    <source>
        <dbReference type="ARBA" id="ARBA00004323"/>
    </source>
</evidence>
<evidence type="ECO:0000256" key="4">
    <source>
        <dbReference type="ARBA" id="ARBA00022679"/>
    </source>
</evidence>
<evidence type="ECO:0000256" key="2">
    <source>
        <dbReference type="ARBA" id="ARBA00008661"/>
    </source>
</evidence>
<dbReference type="GO" id="GO:0006493">
    <property type="term" value="P:protein O-linked glycosylation"/>
    <property type="evidence" value="ECO:0007669"/>
    <property type="project" value="TreeGrafter"/>
</dbReference>
<dbReference type="Proteomes" id="UP001186944">
    <property type="component" value="Unassembled WGS sequence"/>
</dbReference>
<dbReference type="PANTHER" id="PTHR11214:SF349">
    <property type="entry name" value="BETA-1,3-GALACTOSYLTRANSFERASE BRN"/>
    <property type="match status" value="1"/>
</dbReference>
<evidence type="ECO:0000256" key="7">
    <source>
        <dbReference type="ARBA" id="ARBA00022989"/>
    </source>
</evidence>
<feature type="compositionally biased region" description="Low complexity" evidence="12">
    <location>
        <begin position="71"/>
        <end position="89"/>
    </location>
</feature>
<reference evidence="13" key="1">
    <citation type="submission" date="2019-08" db="EMBL/GenBank/DDBJ databases">
        <title>The improved chromosome-level genome for the pearl oyster Pinctada fucata martensii using PacBio sequencing and Hi-C.</title>
        <authorList>
            <person name="Zheng Z."/>
        </authorList>
    </citation>
    <scope>NUCLEOTIDE SEQUENCE</scope>
    <source>
        <strain evidence="13">ZZ-2019</strain>
        <tissue evidence="13">Adductor muscle</tissue>
    </source>
</reference>
<evidence type="ECO:0000256" key="8">
    <source>
        <dbReference type="ARBA" id="ARBA00023034"/>
    </source>
</evidence>
<evidence type="ECO:0000256" key="3">
    <source>
        <dbReference type="ARBA" id="ARBA00022676"/>
    </source>
</evidence>
<dbReference type="Pfam" id="PF01762">
    <property type="entry name" value="Galactosyl_T"/>
    <property type="match status" value="1"/>
</dbReference>
<keyword evidence="10" id="KW-0325">Glycoprotein</keyword>
<comment type="subcellular location">
    <subcellularLocation>
        <location evidence="1 11">Golgi apparatus membrane</location>
        <topology evidence="1 11">Single-pass type II membrane protein</topology>
    </subcellularLocation>
</comment>
<evidence type="ECO:0000256" key="10">
    <source>
        <dbReference type="ARBA" id="ARBA00023180"/>
    </source>
</evidence>
<dbReference type="AlphaFoldDB" id="A0AA88Y8W1"/>
<keyword evidence="9" id="KW-0472">Membrane</keyword>
<keyword evidence="6" id="KW-0735">Signal-anchor</keyword>
<dbReference type="PANTHER" id="PTHR11214">
    <property type="entry name" value="BETA-1,3-N-ACETYLGLUCOSAMINYLTRANSFERASE"/>
    <property type="match status" value="1"/>
</dbReference>
<evidence type="ECO:0000313" key="13">
    <source>
        <dbReference type="EMBL" id="KAK3100766.1"/>
    </source>
</evidence>
<evidence type="ECO:0000256" key="11">
    <source>
        <dbReference type="RuleBase" id="RU363063"/>
    </source>
</evidence>
<dbReference type="GO" id="GO:0008194">
    <property type="term" value="F:UDP-glycosyltransferase activity"/>
    <property type="evidence" value="ECO:0007669"/>
    <property type="project" value="TreeGrafter"/>
</dbReference>
<evidence type="ECO:0000256" key="5">
    <source>
        <dbReference type="ARBA" id="ARBA00022692"/>
    </source>
</evidence>
<keyword evidence="3 11" id="KW-0328">Glycosyltransferase</keyword>
<comment type="caution">
    <text evidence="13">The sequence shown here is derived from an EMBL/GenBank/DDBJ whole genome shotgun (WGS) entry which is preliminary data.</text>
</comment>
<comment type="similarity">
    <text evidence="2 11">Belongs to the glycosyltransferase 31 family.</text>
</comment>
<dbReference type="GO" id="GO:0000139">
    <property type="term" value="C:Golgi membrane"/>
    <property type="evidence" value="ECO:0007669"/>
    <property type="project" value="UniProtKB-SubCell"/>
</dbReference>
<feature type="region of interest" description="Disordered" evidence="12">
    <location>
        <begin position="71"/>
        <end position="94"/>
    </location>
</feature>
<dbReference type="EC" id="2.4.1.-" evidence="11"/>
<evidence type="ECO:0000313" key="14">
    <source>
        <dbReference type="Proteomes" id="UP001186944"/>
    </source>
</evidence>
<dbReference type="GO" id="GO:0016758">
    <property type="term" value="F:hexosyltransferase activity"/>
    <property type="evidence" value="ECO:0007669"/>
    <property type="project" value="InterPro"/>
</dbReference>
<keyword evidence="5" id="KW-0812">Transmembrane</keyword>
<dbReference type="Gene3D" id="3.90.550.50">
    <property type="match status" value="1"/>
</dbReference>
<organism evidence="13 14">
    <name type="scientific">Pinctada imbricata</name>
    <name type="common">Atlantic pearl-oyster</name>
    <name type="synonym">Pinctada martensii</name>
    <dbReference type="NCBI Taxonomy" id="66713"/>
    <lineage>
        <taxon>Eukaryota</taxon>
        <taxon>Metazoa</taxon>
        <taxon>Spiralia</taxon>
        <taxon>Lophotrochozoa</taxon>
        <taxon>Mollusca</taxon>
        <taxon>Bivalvia</taxon>
        <taxon>Autobranchia</taxon>
        <taxon>Pteriomorphia</taxon>
        <taxon>Pterioida</taxon>
        <taxon>Pterioidea</taxon>
        <taxon>Pteriidae</taxon>
        <taxon>Pinctada</taxon>
    </lineage>
</organism>
<keyword evidence="7" id="KW-1133">Transmembrane helix</keyword>
<proteinExistence type="inferred from homology"/>
<gene>
    <name evidence="13" type="ORF">FSP39_025047</name>
</gene>
<dbReference type="InterPro" id="IPR002659">
    <property type="entry name" value="Glyco_trans_31"/>
</dbReference>
<name>A0AA88Y8W1_PINIB</name>
<evidence type="ECO:0000256" key="6">
    <source>
        <dbReference type="ARBA" id="ARBA00022968"/>
    </source>
</evidence>
<dbReference type="EMBL" id="VSWD01000006">
    <property type="protein sequence ID" value="KAK3100766.1"/>
    <property type="molecule type" value="Genomic_DNA"/>
</dbReference>
<evidence type="ECO:0000256" key="12">
    <source>
        <dbReference type="SAM" id="MobiDB-lite"/>
    </source>
</evidence>
<keyword evidence="4" id="KW-0808">Transferase</keyword>
<dbReference type="FunFam" id="3.90.550.50:FF:000001">
    <property type="entry name" value="Hexosyltransferase"/>
    <property type="match status" value="1"/>
</dbReference>
<protein>
    <recommendedName>
        <fullName evidence="11">Hexosyltransferase</fullName>
        <ecNumber evidence="11">2.4.1.-</ecNumber>
    </recommendedName>
</protein>